<dbReference type="AlphaFoldDB" id="A0A1Y1IU45"/>
<feature type="region of interest" description="Disordered" evidence="1">
    <location>
        <begin position="312"/>
        <end position="347"/>
    </location>
</feature>
<dbReference type="OMA" id="HAVECLW"/>
<evidence type="ECO:0000256" key="1">
    <source>
        <dbReference type="SAM" id="MobiDB-lite"/>
    </source>
</evidence>
<dbReference type="Proteomes" id="UP000054558">
    <property type="component" value="Unassembled WGS sequence"/>
</dbReference>
<feature type="compositionally biased region" description="Low complexity" evidence="1">
    <location>
        <begin position="328"/>
        <end position="347"/>
    </location>
</feature>
<keyword evidence="3" id="KW-1185">Reference proteome</keyword>
<name>A0A1Y1IU45_KLENI</name>
<organism evidence="2 3">
    <name type="scientific">Klebsormidium nitens</name>
    <name type="common">Green alga</name>
    <name type="synonym">Ulothrix nitens</name>
    <dbReference type="NCBI Taxonomy" id="105231"/>
    <lineage>
        <taxon>Eukaryota</taxon>
        <taxon>Viridiplantae</taxon>
        <taxon>Streptophyta</taxon>
        <taxon>Klebsormidiophyceae</taxon>
        <taxon>Klebsormidiales</taxon>
        <taxon>Klebsormidiaceae</taxon>
        <taxon>Klebsormidium</taxon>
    </lineage>
</organism>
<feature type="non-terminal residue" evidence="2">
    <location>
        <position position="1"/>
    </location>
</feature>
<reference evidence="2 3" key="1">
    <citation type="journal article" date="2014" name="Nat. Commun.">
        <title>Klebsormidium flaccidum genome reveals primary factors for plant terrestrial adaptation.</title>
        <authorList>
            <person name="Hori K."/>
            <person name="Maruyama F."/>
            <person name="Fujisawa T."/>
            <person name="Togashi T."/>
            <person name="Yamamoto N."/>
            <person name="Seo M."/>
            <person name="Sato S."/>
            <person name="Yamada T."/>
            <person name="Mori H."/>
            <person name="Tajima N."/>
            <person name="Moriyama T."/>
            <person name="Ikeuchi M."/>
            <person name="Watanabe M."/>
            <person name="Wada H."/>
            <person name="Kobayashi K."/>
            <person name="Saito M."/>
            <person name="Masuda T."/>
            <person name="Sasaki-Sekimoto Y."/>
            <person name="Mashiguchi K."/>
            <person name="Awai K."/>
            <person name="Shimojima M."/>
            <person name="Masuda S."/>
            <person name="Iwai M."/>
            <person name="Nobusawa T."/>
            <person name="Narise T."/>
            <person name="Kondo S."/>
            <person name="Saito H."/>
            <person name="Sato R."/>
            <person name="Murakawa M."/>
            <person name="Ihara Y."/>
            <person name="Oshima-Yamada Y."/>
            <person name="Ohtaka K."/>
            <person name="Satoh M."/>
            <person name="Sonobe K."/>
            <person name="Ishii M."/>
            <person name="Ohtani R."/>
            <person name="Kanamori-Sato M."/>
            <person name="Honoki R."/>
            <person name="Miyazaki D."/>
            <person name="Mochizuki H."/>
            <person name="Umetsu J."/>
            <person name="Higashi K."/>
            <person name="Shibata D."/>
            <person name="Kamiya Y."/>
            <person name="Sato N."/>
            <person name="Nakamura Y."/>
            <person name="Tabata S."/>
            <person name="Ida S."/>
            <person name="Kurokawa K."/>
            <person name="Ohta H."/>
        </authorList>
    </citation>
    <scope>NUCLEOTIDE SEQUENCE [LARGE SCALE GENOMIC DNA]</scope>
    <source>
        <strain evidence="2 3">NIES-2285</strain>
    </source>
</reference>
<sequence length="426" mass="46231">VRNSGFNKAYAVNFPVPRSLARYLTAADQLRQLTLQDPKVARDQVPVLKLALDFLDSEQKRTGVCSHAVECLWKLLGDIDKTLHENSLRTSFPSNDESANRYPPKERGSRYTNWWNSVGLQAPCLICGADTCFAAVKLEGSNVGCLNCLEDGFLEHEEKAEILVYPELERLRKALQLVHPSPCESCCREGLGASEEELAELRKEEAQGNLVYRDCLEERGFTGVLKLSADGKLTVGTREVTKELAERVYVAGAGAAAERAEAQGLLPFRGLVPPPVFKLFHGREPELEKLLAEKRRGSRDTKQAAADLLNLHHTSPSTSGVPAPPATPSTRTSPPVSSPPTVSSSSAWLPPGAPVLFPGVSLSAPHKAGRGLPPPLSASSLGHSFWEEQHPVRVEKISAVLLPYISSSDSSSKTTTAHARAPIIEL</sequence>
<protein>
    <submittedName>
        <fullName evidence="2">Uncharacterized protein</fullName>
    </submittedName>
</protein>
<dbReference type="EMBL" id="DF238125">
    <property type="protein sequence ID" value="GAQ92871.1"/>
    <property type="molecule type" value="Genomic_DNA"/>
</dbReference>
<proteinExistence type="predicted"/>
<gene>
    <name evidence="2" type="ORF">KFL_011760010</name>
</gene>
<evidence type="ECO:0000313" key="2">
    <source>
        <dbReference type="EMBL" id="GAQ92871.1"/>
    </source>
</evidence>
<evidence type="ECO:0000313" key="3">
    <source>
        <dbReference type="Proteomes" id="UP000054558"/>
    </source>
</evidence>
<accession>A0A1Y1IU45</accession>